<dbReference type="CDD" id="cd00009">
    <property type="entry name" value="AAA"/>
    <property type="match status" value="1"/>
</dbReference>
<dbReference type="Gene3D" id="1.20.272.10">
    <property type="match status" value="1"/>
</dbReference>
<evidence type="ECO:0000256" key="3">
    <source>
        <dbReference type="ARBA" id="ARBA00022695"/>
    </source>
</evidence>
<evidence type="ECO:0000313" key="13">
    <source>
        <dbReference type="EMBL" id="OGE94409.1"/>
    </source>
</evidence>
<comment type="caution">
    <text evidence="13">The sequence shown here is derived from an EMBL/GenBank/DDBJ whole genome shotgun (WGS) entry which is preliminary data.</text>
</comment>
<keyword evidence="9 11" id="KW-0239">DNA-directed DNA polymerase</keyword>
<name>A0A1F5PWW2_9BACT</name>
<dbReference type="GO" id="GO:0006261">
    <property type="term" value="P:DNA-templated DNA replication"/>
    <property type="evidence" value="ECO:0007669"/>
    <property type="project" value="TreeGrafter"/>
</dbReference>
<dbReference type="Pfam" id="PF13177">
    <property type="entry name" value="DNA_pol3_delta2"/>
    <property type="match status" value="1"/>
</dbReference>
<evidence type="ECO:0000256" key="11">
    <source>
        <dbReference type="RuleBase" id="RU364063"/>
    </source>
</evidence>
<evidence type="ECO:0000256" key="7">
    <source>
        <dbReference type="ARBA" id="ARBA00022833"/>
    </source>
</evidence>
<dbReference type="InterPro" id="IPR050238">
    <property type="entry name" value="DNA_Rep/Repair_Clamp_Loader"/>
</dbReference>
<evidence type="ECO:0000256" key="4">
    <source>
        <dbReference type="ARBA" id="ARBA00022705"/>
    </source>
</evidence>
<dbReference type="EC" id="2.7.7.7" evidence="11"/>
<dbReference type="Pfam" id="PF20964">
    <property type="entry name" value="DnaX_C"/>
    <property type="match status" value="1"/>
</dbReference>
<dbReference type="AlphaFoldDB" id="A0A1F5PWW2"/>
<dbReference type="InterPro" id="IPR001270">
    <property type="entry name" value="ClpA/B"/>
</dbReference>
<dbReference type="InterPro" id="IPR045085">
    <property type="entry name" value="HLD_clamp_pol_III_gamma_tau"/>
</dbReference>
<organism evidence="13 14">
    <name type="scientific">Candidatus Doudnabacteria bacterium RIFCSPLOWO2_01_FULL_44_21</name>
    <dbReference type="NCBI Taxonomy" id="1817841"/>
    <lineage>
        <taxon>Bacteria</taxon>
        <taxon>Candidatus Doudnaibacteriota</taxon>
    </lineage>
</organism>
<dbReference type="GO" id="GO:0005524">
    <property type="term" value="F:ATP binding"/>
    <property type="evidence" value="ECO:0007669"/>
    <property type="project" value="UniProtKB-KW"/>
</dbReference>
<evidence type="ECO:0000256" key="1">
    <source>
        <dbReference type="ARBA" id="ARBA00006360"/>
    </source>
</evidence>
<dbReference type="InterPro" id="IPR003593">
    <property type="entry name" value="AAA+_ATPase"/>
</dbReference>
<proteinExistence type="inferred from homology"/>
<dbReference type="GO" id="GO:0003677">
    <property type="term" value="F:DNA binding"/>
    <property type="evidence" value="ECO:0007669"/>
    <property type="project" value="InterPro"/>
</dbReference>
<evidence type="ECO:0000256" key="10">
    <source>
        <dbReference type="ARBA" id="ARBA00049244"/>
    </source>
</evidence>
<dbReference type="CDD" id="cd18137">
    <property type="entry name" value="HLD_clamp_pol_III_gamma_tau"/>
    <property type="match status" value="1"/>
</dbReference>
<evidence type="ECO:0000256" key="8">
    <source>
        <dbReference type="ARBA" id="ARBA00022840"/>
    </source>
</evidence>
<dbReference type="GO" id="GO:0003887">
    <property type="term" value="F:DNA-directed DNA polymerase activity"/>
    <property type="evidence" value="ECO:0007669"/>
    <property type="project" value="UniProtKB-KW"/>
</dbReference>
<dbReference type="FunFam" id="3.40.50.300:FF:000014">
    <property type="entry name" value="DNA polymerase III subunit gamma/tau"/>
    <property type="match status" value="1"/>
</dbReference>
<dbReference type="SMART" id="SM00382">
    <property type="entry name" value="AAA"/>
    <property type="match status" value="1"/>
</dbReference>
<feature type="domain" description="AAA+ ATPase" evidence="12">
    <location>
        <begin position="37"/>
        <end position="179"/>
    </location>
</feature>
<dbReference type="PRINTS" id="PR00300">
    <property type="entry name" value="CLPPROTEASEA"/>
</dbReference>
<keyword evidence="5" id="KW-0479">Metal-binding</keyword>
<protein>
    <recommendedName>
        <fullName evidence="11">DNA polymerase III subunit gamma/tau</fullName>
        <ecNumber evidence="11">2.7.7.7</ecNumber>
    </recommendedName>
</protein>
<keyword evidence="8 11" id="KW-0067">ATP-binding</keyword>
<dbReference type="InterPro" id="IPR022754">
    <property type="entry name" value="DNA_pol_III_gamma-3"/>
</dbReference>
<comment type="subunit">
    <text evidence="11">DNA polymerase III contains a core (composed of alpha, epsilon and theta chains) that associates with a tau subunit. This core dimerizes to form the POLIII' complex. PolIII' associates with the gamma complex (composed of gamma, delta, delta', psi and chi chains) and with the beta chain to form the complete DNA polymerase III complex.</text>
</comment>
<evidence type="ECO:0000256" key="5">
    <source>
        <dbReference type="ARBA" id="ARBA00022723"/>
    </source>
</evidence>
<dbReference type="PANTHER" id="PTHR11669">
    <property type="entry name" value="REPLICATION FACTOR C / DNA POLYMERASE III GAMMA-TAU SUBUNIT"/>
    <property type="match status" value="1"/>
</dbReference>
<comment type="similarity">
    <text evidence="1 11">Belongs to the DnaX/STICHEL family.</text>
</comment>
<accession>A0A1F5PWW2</accession>
<evidence type="ECO:0000313" key="14">
    <source>
        <dbReference type="Proteomes" id="UP000177281"/>
    </source>
</evidence>
<sequence>MQNLVLYRKYRPKNFSQVINQEHIKTTLANAVSNNRIGHAYLFVGPRGVGKTTLARIFARAINCPNRKNSEPCNTCEICKSFLESTSLDLLEIDAASHTGVDNIRELIDHLQFAPSKATFKVIIVDEVHMLSKGAFNALLKTLEEPPQHAVFILATTEVHKVPATIISRTQRFDFKKVSIADLSKLLRFISQDTNLKITDGALLEIAAASDGSFRDGLSLLDQVMNYASGEVTEELTEQVLGLTGTRTVSSFLDLIGANQTQAAVDFIGQLLYSGRDLYQFQKDFLEYLRKLLLTKVGVSADFGFNVEFQDKIKEQAQQLSIDRITKIIENFQKAENEIKWTSIQSLPLELAAIAATQMQTDLVPIIARSEATKQPQSVEKITAPVGNGNNPLDSIIQHWPQILEKIKDYNHSLISSLKLAQPVGVENKELILLFPYKFHKDAIEARKNRIIVDQVIEEVTGVKVLVKPMLSKDWKGEVKNEKDSPLQAALKIMGGEVE</sequence>
<dbReference type="Gene3D" id="1.10.8.60">
    <property type="match status" value="1"/>
</dbReference>
<evidence type="ECO:0000259" key="12">
    <source>
        <dbReference type="SMART" id="SM00382"/>
    </source>
</evidence>
<keyword evidence="2 11" id="KW-0808">Transferase</keyword>
<dbReference type="Pfam" id="PF22608">
    <property type="entry name" value="DNAX_ATPase_lid"/>
    <property type="match status" value="1"/>
</dbReference>
<dbReference type="InterPro" id="IPR012763">
    <property type="entry name" value="DNA_pol_III_sug/sutau_N"/>
</dbReference>
<dbReference type="InterPro" id="IPR048448">
    <property type="entry name" value="DnaX-like_C"/>
</dbReference>
<dbReference type="Proteomes" id="UP000177281">
    <property type="component" value="Unassembled WGS sequence"/>
</dbReference>
<dbReference type="EMBL" id="MFFB01000018">
    <property type="protein sequence ID" value="OGE94409.1"/>
    <property type="molecule type" value="Genomic_DNA"/>
</dbReference>
<dbReference type="Gene3D" id="3.40.50.300">
    <property type="entry name" value="P-loop containing nucleotide triphosphate hydrolases"/>
    <property type="match status" value="1"/>
</dbReference>
<dbReference type="InterPro" id="IPR027417">
    <property type="entry name" value="P-loop_NTPase"/>
</dbReference>
<gene>
    <name evidence="11" type="primary">dnaX</name>
    <name evidence="13" type="ORF">A3B10_01245</name>
</gene>
<reference evidence="13 14" key="1">
    <citation type="journal article" date="2016" name="Nat. Commun.">
        <title>Thousands of microbial genomes shed light on interconnected biogeochemical processes in an aquifer system.</title>
        <authorList>
            <person name="Anantharaman K."/>
            <person name="Brown C.T."/>
            <person name="Hug L.A."/>
            <person name="Sharon I."/>
            <person name="Castelle C.J."/>
            <person name="Probst A.J."/>
            <person name="Thomas B.C."/>
            <person name="Singh A."/>
            <person name="Wilkins M.J."/>
            <person name="Karaoz U."/>
            <person name="Brodie E.L."/>
            <person name="Williams K.H."/>
            <person name="Hubbard S.S."/>
            <person name="Banfield J.F."/>
        </authorList>
    </citation>
    <scope>NUCLEOTIDE SEQUENCE [LARGE SCALE GENOMIC DNA]</scope>
</reference>
<dbReference type="NCBIfam" id="NF004046">
    <property type="entry name" value="PRK05563.1"/>
    <property type="match status" value="1"/>
</dbReference>
<comment type="catalytic activity">
    <reaction evidence="10 11">
        <text>DNA(n) + a 2'-deoxyribonucleoside 5'-triphosphate = DNA(n+1) + diphosphate</text>
        <dbReference type="Rhea" id="RHEA:22508"/>
        <dbReference type="Rhea" id="RHEA-COMP:17339"/>
        <dbReference type="Rhea" id="RHEA-COMP:17340"/>
        <dbReference type="ChEBI" id="CHEBI:33019"/>
        <dbReference type="ChEBI" id="CHEBI:61560"/>
        <dbReference type="ChEBI" id="CHEBI:173112"/>
        <dbReference type="EC" id="2.7.7.7"/>
    </reaction>
</comment>
<evidence type="ECO:0000256" key="9">
    <source>
        <dbReference type="ARBA" id="ARBA00022932"/>
    </source>
</evidence>
<dbReference type="SUPFAM" id="SSF48019">
    <property type="entry name" value="post-AAA+ oligomerization domain-like"/>
    <property type="match status" value="1"/>
</dbReference>
<dbReference type="GO" id="GO:0046872">
    <property type="term" value="F:metal ion binding"/>
    <property type="evidence" value="ECO:0007669"/>
    <property type="project" value="UniProtKB-KW"/>
</dbReference>
<comment type="function">
    <text evidence="11">DNA polymerase III is a complex, multichain enzyme responsible for most of the replicative synthesis in bacteria. This DNA polymerase also exhibits 3' to 5' exonuclease activity.</text>
</comment>
<dbReference type="SUPFAM" id="SSF52540">
    <property type="entry name" value="P-loop containing nucleoside triphosphate hydrolases"/>
    <property type="match status" value="1"/>
</dbReference>
<dbReference type="STRING" id="1817841.A3B10_01245"/>
<keyword evidence="4 11" id="KW-0235">DNA replication</keyword>
<evidence type="ECO:0000256" key="2">
    <source>
        <dbReference type="ARBA" id="ARBA00022679"/>
    </source>
</evidence>
<keyword evidence="3 11" id="KW-0548">Nucleotidyltransferase</keyword>
<keyword evidence="6 11" id="KW-0547">Nucleotide-binding</keyword>
<dbReference type="PANTHER" id="PTHR11669:SF0">
    <property type="entry name" value="PROTEIN STICHEL-LIKE 2"/>
    <property type="match status" value="1"/>
</dbReference>
<dbReference type="InterPro" id="IPR008921">
    <property type="entry name" value="DNA_pol3_clamp-load_cplx_C"/>
</dbReference>
<evidence type="ECO:0000256" key="6">
    <source>
        <dbReference type="ARBA" id="ARBA00022741"/>
    </source>
</evidence>
<dbReference type="NCBIfam" id="TIGR02397">
    <property type="entry name" value="dnaX_nterm"/>
    <property type="match status" value="1"/>
</dbReference>
<keyword evidence="7" id="KW-0862">Zinc</keyword>
<dbReference type="Pfam" id="PF12169">
    <property type="entry name" value="DNA_pol3_gamma3"/>
    <property type="match status" value="1"/>
</dbReference>
<dbReference type="GO" id="GO:0009360">
    <property type="term" value="C:DNA polymerase III complex"/>
    <property type="evidence" value="ECO:0007669"/>
    <property type="project" value="InterPro"/>
</dbReference>